<dbReference type="RefSeq" id="WP_425346358.1">
    <property type="nucleotide sequence ID" value="NZ_JBGUBD010000008.1"/>
</dbReference>
<gene>
    <name evidence="3" type="ORF">ACERK3_13825</name>
</gene>
<dbReference type="EMBL" id="JBGUBD010000008">
    <property type="protein sequence ID" value="MFA9479364.1"/>
    <property type="molecule type" value="Genomic_DNA"/>
</dbReference>
<reference evidence="3 4" key="1">
    <citation type="submission" date="2024-08" db="EMBL/GenBank/DDBJ databases">
        <title>Whole-genome sequencing of halo(alkali)philic microorganisms from hypersaline lakes.</title>
        <authorList>
            <person name="Sorokin D.Y."/>
            <person name="Merkel A.Y."/>
            <person name="Messina E."/>
            <person name="Yakimov M."/>
        </authorList>
    </citation>
    <scope>NUCLEOTIDE SEQUENCE [LARGE SCALE GENOMIC DNA]</scope>
    <source>
        <strain evidence="3 4">AB-hyl4</strain>
    </source>
</reference>
<sequence>MADTAGEDHDSEDSYSRRDPFTGPYVNAQQPATTSANAAPPASDPRTQADWQFRSVVAGHLIELVNSRRSVVVRIEGVIAPLPGEENAGRSRTALAQLVNNKRITFRGTSRDEDGRVSARVILPDGRDAGVEMVRSGYARIARSEEATDELVRLERTARERGLGLWADSQFSSASTNESSIDIGRGTSREATHRFPHGVNRSSQESVRISRPAYHSDPNRYASPEYRQASPSRVAENGSYYGQPNQNGVPKTVRVRGYYRADGTYVRGHYRSPPNSN</sequence>
<dbReference type="PROSITE" id="PS50830">
    <property type="entry name" value="TNASE_3"/>
    <property type="match status" value="1"/>
</dbReference>
<name>A0ABV4UA23_9BACT</name>
<dbReference type="Pfam" id="PF00565">
    <property type="entry name" value="SNase"/>
    <property type="match status" value="1"/>
</dbReference>
<accession>A0ABV4UA23</accession>
<dbReference type="Proteomes" id="UP001575105">
    <property type="component" value="Unassembled WGS sequence"/>
</dbReference>
<feature type="compositionally biased region" description="Polar residues" evidence="1">
    <location>
        <begin position="240"/>
        <end position="249"/>
    </location>
</feature>
<feature type="compositionally biased region" description="Low complexity" evidence="1">
    <location>
        <begin position="27"/>
        <end position="41"/>
    </location>
</feature>
<feature type="compositionally biased region" description="Basic and acidic residues" evidence="1">
    <location>
        <begin position="1"/>
        <end position="20"/>
    </location>
</feature>
<evidence type="ECO:0000256" key="1">
    <source>
        <dbReference type="SAM" id="MobiDB-lite"/>
    </source>
</evidence>
<dbReference type="SMART" id="SM00318">
    <property type="entry name" value="SNc"/>
    <property type="match status" value="1"/>
</dbReference>
<dbReference type="SUPFAM" id="SSF50199">
    <property type="entry name" value="Staphylococcal nuclease"/>
    <property type="match status" value="1"/>
</dbReference>
<feature type="domain" description="TNase-like" evidence="2">
    <location>
        <begin position="47"/>
        <end position="168"/>
    </location>
</feature>
<dbReference type="Gene3D" id="2.40.50.90">
    <property type="match status" value="1"/>
</dbReference>
<evidence type="ECO:0000313" key="4">
    <source>
        <dbReference type="Proteomes" id="UP001575105"/>
    </source>
</evidence>
<proteinExistence type="predicted"/>
<organism evidence="3 4">
    <name type="scientific">Natronomicrosphaera hydrolytica</name>
    <dbReference type="NCBI Taxonomy" id="3242702"/>
    <lineage>
        <taxon>Bacteria</taxon>
        <taxon>Pseudomonadati</taxon>
        <taxon>Planctomycetota</taxon>
        <taxon>Phycisphaerae</taxon>
        <taxon>Phycisphaerales</taxon>
        <taxon>Phycisphaeraceae</taxon>
        <taxon>Natronomicrosphaera</taxon>
    </lineage>
</organism>
<evidence type="ECO:0000259" key="2">
    <source>
        <dbReference type="PROSITE" id="PS50830"/>
    </source>
</evidence>
<dbReference type="InterPro" id="IPR035437">
    <property type="entry name" value="SNase_OB-fold_sf"/>
</dbReference>
<protein>
    <submittedName>
        <fullName evidence="3">Thermonuclease family protein</fullName>
    </submittedName>
</protein>
<comment type="caution">
    <text evidence="3">The sequence shown here is derived from an EMBL/GenBank/DDBJ whole genome shotgun (WGS) entry which is preliminary data.</text>
</comment>
<dbReference type="InterPro" id="IPR016071">
    <property type="entry name" value="Staphylococal_nuclease_OB-fold"/>
</dbReference>
<feature type="region of interest" description="Disordered" evidence="1">
    <location>
        <begin position="176"/>
        <end position="251"/>
    </location>
</feature>
<feature type="region of interest" description="Disordered" evidence="1">
    <location>
        <begin position="1"/>
        <end position="47"/>
    </location>
</feature>
<keyword evidence="4" id="KW-1185">Reference proteome</keyword>
<evidence type="ECO:0000313" key="3">
    <source>
        <dbReference type="EMBL" id="MFA9479364.1"/>
    </source>
</evidence>